<feature type="transmembrane region" description="Helical" evidence="7">
    <location>
        <begin position="20"/>
        <end position="44"/>
    </location>
</feature>
<dbReference type="Pfam" id="PF12704">
    <property type="entry name" value="MacB_PCD"/>
    <property type="match status" value="1"/>
</dbReference>
<keyword evidence="2" id="KW-1003">Cell membrane</keyword>
<feature type="transmembrane region" description="Helical" evidence="7">
    <location>
        <begin position="457"/>
        <end position="477"/>
    </location>
</feature>
<feature type="transmembrane region" description="Helical" evidence="7">
    <location>
        <begin position="378"/>
        <end position="402"/>
    </location>
</feature>
<dbReference type="InterPro" id="IPR025857">
    <property type="entry name" value="MacB_PCD"/>
</dbReference>
<dbReference type="OrthoDB" id="9793166at2"/>
<feature type="domain" description="ABC3 transporter permease C-terminal" evidence="8">
    <location>
        <begin position="288"/>
        <end position="410"/>
    </location>
</feature>
<feature type="domain" description="MacB-like periplasmic core" evidence="9">
    <location>
        <begin position="19"/>
        <end position="201"/>
    </location>
</feature>
<protein>
    <submittedName>
        <fullName evidence="10">ABC transporter permease YtrF</fullName>
    </submittedName>
</protein>
<dbReference type="AlphaFoldDB" id="A0A0A1MVN4"/>
<dbReference type="Proteomes" id="UP000040453">
    <property type="component" value="Unassembled WGS sequence"/>
</dbReference>
<dbReference type="RefSeq" id="WP_042532972.1">
    <property type="nucleotide sequence ID" value="NZ_CDGG01000001.1"/>
</dbReference>
<evidence type="ECO:0000256" key="5">
    <source>
        <dbReference type="ARBA" id="ARBA00023136"/>
    </source>
</evidence>
<dbReference type="Pfam" id="PF02687">
    <property type="entry name" value="FtsX"/>
    <property type="match status" value="2"/>
</dbReference>
<reference evidence="10 11" key="1">
    <citation type="submission" date="2014-11" db="EMBL/GenBank/DDBJ databases">
        <authorList>
            <person name="Urmite Genomes Urmite Genomes"/>
        </authorList>
    </citation>
    <scope>NUCLEOTIDE SEQUENCE [LARGE SCALE GENOMIC DNA]</scope>
    <source>
        <strain evidence="10 11">Oc5</strain>
    </source>
</reference>
<evidence type="ECO:0000256" key="7">
    <source>
        <dbReference type="SAM" id="Phobius"/>
    </source>
</evidence>
<keyword evidence="3 7" id="KW-0812">Transmembrane</keyword>
<dbReference type="GO" id="GO:0022857">
    <property type="term" value="F:transmembrane transporter activity"/>
    <property type="evidence" value="ECO:0007669"/>
    <property type="project" value="TreeGrafter"/>
</dbReference>
<accession>A0A0A1MVN4</accession>
<keyword evidence="4 7" id="KW-1133">Transmembrane helix</keyword>
<evidence type="ECO:0000256" key="6">
    <source>
        <dbReference type="ARBA" id="ARBA00038076"/>
    </source>
</evidence>
<sequence>MNIVNKVTLRHLKENKRRTLITIIGVIISVAMITGVASLGISFIDMQQRDAIANEGNWHYSMDQLDSEQLEKIQTDANTDSVGVMKEYGYAPLNDQLLKRYLYVRGMDEAALEQMQVNLTKGRLPASEKEVVISEELKRQDFDYQIGDTIELDIGERRYTGTEGMENRALDQNDSLLVIEGQLDEELREQTEYSFTIVGEIEEPIWDEPWSPGYTVLAYTDAQASSVVDRAFVKVNDLGITLFDDVDLLAQELDVASDAYNFNTTLLNTYLVSLNSGTVSTLSGLLTVIMLIIVIGSMALIYNAFAISVSERSRYLGMLSSTGATKRQKRNSVLFEGLLIGLISIPIGIGAGFAGIGITLHYVNQILQNVGLETDFRLAVTLPLIGIAVGVSLMTILISAWIPAVRASKVTAIDAIRQAKDVKLTKKKVKTNRIVRKLFGYEAEIALKNLKRHKKRYQVTVFSLMISVILFLTVGFYTNSLTKSYEVLSEELEYDISISGTGEIDDSNPLWEIYQDIQDLDSVEESFIYKTAQLQAYFPEQMAGENYENRDGTPETAEGLPYYLELVGLSDADWEQYLADNDITDRTESDFRGVLVNHVTYNDGTQYIETDMLKVDTGDMLPLQVNSYNEERDDWNFEQGEDIELLGLTNQYPVGNSYADSNTIYLIVPEQVLENTMESFPNERTSLSEIYVTSDDPDQAQEDIEALGIADEVSIYNQYEVRQDNEQFARVLSIFVYGFIILITLISVANIFNTISTSIALRRREFATMKSIGMTPKAFRKMIYFESLFYGIKSLLYGLPISFVVMYIIYWQTQYAFDYSFNIPWMYIGIAILAVFLIVGAAMLYSMSKLKKDSIVETLRQENI</sequence>
<feature type="transmembrane region" description="Helical" evidence="7">
    <location>
        <begin position="333"/>
        <end position="358"/>
    </location>
</feature>
<gene>
    <name evidence="10" type="primary">ytrF_2</name>
    <name evidence="10" type="ORF">BN997_02783</name>
</gene>
<dbReference type="STRING" id="545501.BN997_02783"/>
<feature type="transmembrane region" description="Helical" evidence="7">
    <location>
        <begin position="823"/>
        <end position="845"/>
    </location>
</feature>
<evidence type="ECO:0000256" key="4">
    <source>
        <dbReference type="ARBA" id="ARBA00022989"/>
    </source>
</evidence>
<evidence type="ECO:0000256" key="3">
    <source>
        <dbReference type="ARBA" id="ARBA00022692"/>
    </source>
</evidence>
<proteinExistence type="inferred from homology"/>
<comment type="similarity">
    <text evidence="6">Belongs to the ABC-4 integral membrane protein family.</text>
</comment>
<keyword evidence="5 7" id="KW-0472">Membrane</keyword>
<dbReference type="EMBL" id="CDGG01000001">
    <property type="protein sequence ID" value="CEI82896.1"/>
    <property type="molecule type" value="Genomic_DNA"/>
</dbReference>
<comment type="subcellular location">
    <subcellularLocation>
        <location evidence="1">Cell membrane</location>
        <topology evidence="1">Multi-pass membrane protein</topology>
    </subcellularLocation>
</comment>
<dbReference type="InterPro" id="IPR050250">
    <property type="entry name" value="Macrolide_Exporter_MacB"/>
</dbReference>
<evidence type="ECO:0000256" key="2">
    <source>
        <dbReference type="ARBA" id="ARBA00022475"/>
    </source>
</evidence>
<dbReference type="PANTHER" id="PTHR30572:SF4">
    <property type="entry name" value="ABC TRANSPORTER PERMEASE YTRF"/>
    <property type="match status" value="1"/>
</dbReference>
<organism evidence="10 11">
    <name type="scientific">Oceanobacillus oncorhynchi</name>
    <dbReference type="NCBI Taxonomy" id="545501"/>
    <lineage>
        <taxon>Bacteria</taxon>
        <taxon>Bacillati</taxon>
        <taxon>Bacillota</taxon>
        <taxon>Bacilli</taxon>
        <taxon>Bacillales</taxon>
        <taxon>Bacillaceae</taxon>
        <taxon>Oceanobacillus</taxon>
    </lineage>
</organism>
<feature type="transmembrane region" description="Helical" evidence="7">
    <location>
        <begin position="734"/>
        <end position="761"/>
    </location>
</feature>
<dbReference type="GO" id="GO:0005886">
    <property type="term" value="C:plasma membrane"/>
    <property type="evidence" value="ECO:0007669"/>
    <property type="project" value="UniProtKB-SubCell"/>
</dbReference>
<feature type="transmembrane region" description="Helical" evidence="7">
    <location>
        <begin position="782"/>
        <end position="811"/>
    </location>
</feature>
<keyword evidence="11" id="KW-1185">Reference proteome</keyword>
<dbReference type="InterPro" id="IPR003838">
    <property type="entry name" value="ABC3_permease_C"/>
</dbReference>
<name>A0A0A1MVN4_9BACI</name>
<evidence type="ECO:0000259" key="9">
    <source>
        <dbReference type="Pfam" id="PF12704"/>
    </source>
</evidence>
<feature type="transmembrane region" description="Helical" evidence="7">
    <location>
        <begin position="282"/>
        <end position="305"/>
    </location>
</feature>
<dbReference type="PANTHER" id="PTHR30572">
    <property type="entry name" value="MEMBRANE COMPONENT OF TRANSPORTER-RELATED"/>
    <property type="match status" value="1"/>
</dbReference>
<evidence type="ECO:0000256" key="1">
    <source>
        <dbReference type="ARBA" id="ARBA00004651"/>
    </source>
</evidence>
<evidence type="ECO:0000313" key="11">
    <source>
        <dbReference type="Proteomes" id="UP000040453"/>
    </source>
</evidence>
<feature type="domain" description="ABC3 transporter permease C-terminal" evidence="8">
    <location>
        <begin position="739"/>
        <end position="854"/>
    </location>
</feature>
<evidence type="ECO:0000259" key="8">
    <source>
        <dbReference type="Pfam" id="PF02687"/>
    </source>
</evidence>
<evidence type="ECO:0000313" key="10">
    <source>
        <dbReference type="EMBL" id="CEI82896.1"/>
    </source>
</evidence>